<feature type="compositionally biased region" description="Pro residues" evidence="1">
    <location>
        <begin position="152"/>
        <end position="164"/>
    </location>
</feature>
<evidence type="ECO:0000256" key="1">
    <source>
        <dbReference type="SAM" id="MobiDB-lite"/>
    </source>
</evidence>
<organism evidence="2 3">
    <name type="scientific">Papilio machaon</name>
    <name type="common">Old World swallowtail butterfly</name>
    <dbReference type="NCBI Taxonomy" id="76193"/>
    <lineage>
        <taxon>Eukaryota</taxon>
        <taxon>Metazoa</taxon>
        <taxon>Ecdysozoa</taxon>
        <taxon>Arthropoda</taxon>
        <taxon>Hexapoda</taxon>
        <taxon>Insecta</taxon>
        <taxon>Pterygota</taxon>
        <taxon>Neoptera</taxon>
        <taxon>Endopterygota</taxon>
        <taxon>Lepidoptera</taxon>
        <taxon>Glossata</taxon>
        <taxon>Ditrysia</taxon>
        <taxon>Papilionoidea</taxon>
        <taxon>Papilionidae</taxon>
        <taxon>Papilioninae</taxon>
        <taxon>Papilio</taxon>
    </lineage>
</organism>
<feature type="region of interest" description="Disordered" evidence="1">
    <location>
        <begin position="56"/>
        <end position="164"/>
    </location>
</feature>
<feature type="compositionally biased region" description="Basic and acidic residues" evidence="1">
    <location>
        <begin position="118"/>
        <end position="142"/>
    </location>
</feature>
<evidence type="ECO:0000313" key="3">
    <source>
        <dbReference type="Proteomes" id="UP000053240"/>
    </source>
</evidence>
<proteinExistence type="predicted"/>
<dbReference type="KEGG" id="pmac:106719262"/>
<gene>
    <name evidence="2" type="ORF">RR48_07975</name>
</gene>
<accession>A0A194QNM8</accession>
<reference evidence="2 3" key="1">
    <citation type="journal article" date="2015" name="Nat. Commun.">
        <title>Outbred genome sequencing and CRISPR/Cas9 gene editing in butterflies.</title>
        <authorList>
            <person name="Li X."/>
            <person name="Fan D."/>
            <person name="Zhang W."/>
            <person name="Liu G."/>
            <person name="Zhang L."/>
            <person name="Zhao L."/>
            <person name="Fang X."/>
            <person name="Chen L."/>
            <person name="Dong Y."/>
            <person name="Chen Y."/>
            <person name="Ding Y."/>
            <person name="Zhao R."/>
            <person name="Feng M."/>
            <person name="Zhu Y."/>
            <person name="Feng Y."/>
            <person name="Jiang X."/>
            <person name="Zhu D."/>
            <person name="Xiang H."/>
            <person name="Feng X."/>
            <person name="Li S."/>
            <person name="Wang J."/>
            <person name="Zhang G."/>
            <person name="Kronforst M.R."/>
            <person name="Wang W."/>
        </authorList>
    </citation>
    <scope>NUCLEOTIDE SEQUENCE [LARGE SCALE GENOMIC DNA]</scope>
    <source>
        <strain evidence="2">Ya'a_city_454_Pm</strain>
        <tissue evidence="2">Whole body</tissue>
    </source>
</reference>
<protein>
    <submittedName>
        <fullName evidence="2">Uncharacterized protein</fullName>
    </submittedName>
</protein>
<dbReference type="InParanoid" id="A0A194QNM8"/>
<dbReference type="AlphaFoldDB" id="A0A194QNM8"/>
<name>A0A194QNM8_PAPMA</name>
<dbReference type="Proteomes" id="UP000053240">
    <property type="component" value="Unassembled WGS sequence"/>
</dbReference>
<sequence length="164" mass="18037">MLNHSGCCAGPHSLEDAPRAAPHTTHCLCGYHTHIGTDMLTHLLMCERKTAYSSEEEARANILNAEENAHKPSAPADNSPLDTPLESLSSMSDYAPPSVLNTQLSLDDLAPPSVLQPDQHEPERLADAYDRPLATPRREEPHYSLGDFEPLPQEPPPQPDFEQL</sequence>
<dbReference type="EMBL" id="KQ461191">
    <property type="protein sequence ID" value="KPJ07128.1"/>
    <property type="molecule type" value="Genomic_DNA"/>
</dbReference>
<keyword evidence="3" id="KW-1185">Reference proteome</keyword>
<evidence type="ECO:0000313" key="2">
    <source>
        <dbReference type="EMBL" id="KPJ07128.1"/>
    </source>
</evidence>